<name>A0A0D2FS13_9EURO</name>
<evidence type="ECO:0000256" key="2">
    <source>
        <dbReference type="ARBA" id="ARBA00022692"/>
    </source>
</evidence>
<evidence type="ECO:0000313" key="9">
    <source>
        <dbReference type="Proteomes" id="UP000054266"/>
    </source>
</evidence>
<keyword evidence="3 6" id="KW-1133">Transmembrane helix</keyword>
<feature type="region of interest" description="Disordered" evidence="5">
    <location>
        <begin position="230"/>
        <end position="281"/>
    </location>
</feature>
<dbReference type="GO" id="GO:0016020">
    <property type="term" value="C:membrane"/>
    <property type="evidence" value="ECO:0007669"/>
    <property type="project" value="UniProtKB-SubCell"/>
</dbReference>
<evidence type="ECO:0000256" key="6">
    <source>
        <dbReference type="SAM" id="Phobius"/>
    </source>
</evidence>
<evidence type="ECO:0000256" key="5">
    <source>
        <dbReference type="SAM" id="MobiDB-lite"/>
    </source>
</evidence>
<keyword evidence="4 6" id="KW-0472">Membrane</keyword>
<dbReference type="EMBL" id="KN846957">
    <property type="protein sequence ID" value="KIW71108.1"/>
    <property type="molecule type" value="Genomic_DNA"/>
</dbReference>
<organism evidence="8 9">
    <name type="scientific">Phialophora macrospora</name>
    <dbReference type="NCBI Taxonomy" id="1851006"/>
    <lineage>
        <taxon>Eukaryota</taxon>
        <taxon>Fungi</taxon>
        <taxon>Dikarya</taxon>
        <taxon>Ascomycota</taxon>
        <taxon>Pezizomycotina</taxon>
        <taxon>Eurotiomycetes</taxon>
        <taxon>Chaetothyriomycetidae</taxon>
        <taxon>Chaetothyriales</taxon>
        <taxon>Herpotrichiellaceae</taxon>
        <taxon>Phialophora</taxon>
    </lineage>
</organism>
<evidence type="ECO:0000256" key="1">
    <source>
        <dbReference type="ARBA" id="ARBA00004141"/>
    </source>
</evidence>
<feature type="transmembrane region" description="Helical" evidence="6">
    <location>
        <begin position="46"/>
        <end position="64"/>
    </location>
</feature>
<feature type="domain" description="MARVEL" evidence="7">
    <location>
        <begin position="18"/>
        <end position="150"/>
    </location>
</feature>
<feature type="compositionally biased region" description="Polar residues" evidence="5">
    <location>
        <begin position="173"/>
        <end position="190"/>
    </location>
</feature>
<keyword evidence="2 6" id="KW-0812">Transmembrane</keyword>
<dbReference type="PANTHER" id="PTHR37451">
    <property type="entry name" value="MARVEL DOMAIN"/>
    <property type="match status" value="1"/>
</dbReference>
<dbReference type="PANTHER" id="PTHR37451:SF3">
    <property type="entry name" value="MARVEL DOMAIN-CONTAINING PROTEIN"/>
    <property type="match status" value="1"/>
</dbReference>
<dbReference type="Pfam" id="PF01284">
    <property type="entry name" value="MARVEL"/>
    <property type="match status" value="1"/>
</dbReference>
<dbReference type="InterPro" id="IPR008253">
    <property type="entry name" value="Marvel"/>
</dbReference>
<comment type="subcellular location">
    <subcellularLocation>
        <location evidence="1">Membrane</location>
        <topology evidence="1">Multi-pass membrane protein</topology>
    </subcellularLocation>
</comment>
<proteinExistence type="predicted"/>
<protein>
    <recommendedName>
        <fullName evidence="7">MARVEL domain-containing protein</fullName>
    </recommendedName>
</protein>
<evidence type="ECO:0000256" key="4">
    <source>
        <dbReference type="ARBA" id="ARBA00023136"/>
    </source>
</evidence>
<accession>A0A0D2FS13</accession>
<feature type="transmembrane region" description="Helical" evidence="6">
    <location>
        <begin position="76"/>
        <end position="97"/>
    </location>
</feature>
<evidence type="ECO:0000256" key="3">
    <source>
        <dbReference type="ARBA" id="ARBA00022989"/>
    </source>
</evidence>
<gene>
    <name evidence="8" type="ORF">PV04_03313</name>
</gene>
<reference evidence="8 9" key="1">
    <citation type="submission" date="2015-01" db="EMBL/GenBank/DDBJ databases">
        <title>The Genome Sequence of Capronia semiimmersa CBS27337.</title>
        <authorList>
            <consortium name="The Broad Institute Genomics Platform"/>
            <person name="Cuomo C."/>
            <person name="de Hoog S."/>
            <person name="Gorbushina A."/>
            <person name="Stielow B."/>
            <person name="Teixiera M."/>
            <person name="Abouelleil A."/>
            <person name="Chapman S.B."/>
            <person name="Priest M."/>
            <person name="Young S.K."/>
            <person name="Wortman J."/>
            <person name="Nusbaum C."/>
            <person name="Birren B."/>
        </authorList>
    </citation>
    <scope>NUCLEOTIDE SEQUENCE [LARGE SCALE GENOMIC DNA]</scope>
    <source>
        <strain evidence="8 9">CBS 27337</strain>
    </source>
</reference>
<evidence type="ECO:0000313" key="8">
    <source>
        <dbReference type="EMBL" id="KIW71108.1"/>
    </source>
</evidence>
<keyword evidence="9" id="KW-1185">Reference proteome</keyword>
<evidence type="ECO:0000259" key="7">
    <source>
        <dbReference type="Pfam" id="PF01284"/>
    </source>
</evidence>
<dbReference type="STRING" id="5601.A0A0D2FS13"/>
<dbReference type="AlphaFoldDB" id="A0A0D2FS13"/>
<sequence length="281" mass="30978">MRLQLDKFGKIKHLIHFGQAGILFLCWVLTIALLTRPGSTDGRVGWYFGLCWLTIPILIYLVMVPMWSRARRFANVYAFASLDSFSVILWLSAWAAVASYVSSGKGKGEKEGKSGCDNFKYGSPGRCKLSEAIIVFGVFEMLLFIATAFISFRAVMTFKRTGMMPENLPVGSSGKNDFSAQTQDDFSSNMRNDDDDLDDQPGGGGRQEYAYQKPSLDDAYAPIRQNDHDNDIAHLPAQTPTSPLNHSGLGIHDYDTSYHSGAYAGGGPQLQQPLAMPEPAR</sequence>
<dbReference type="HOGENOM" id="CLU_063075_0_0_1"/>
<feature type="transmembrane region" description="Helical" evidence="6">
    <location>
        <begin position="132"/>
        <end position="155"/>
    </location>
</feature>
<feature type="region of interest" description="Disordered" evidence="5">
    <location>
        <begin position="169"/>
        <end position="210"/>
    </location>
</feature>
<dbReference type="Proteomes" id="UP000054266">
    <property type="component" value="Unassembled WGS sequence"/>
</dbReference>
<feature type="transmembrane region" description="Helical" evidence="6">
    <location>
        <begin position="14"/>
        <end position="34"/>
    </location>
</feature>